<organism evidence="1 2">
    <name type="scientific">Racocetra persica</name>
    <dbReference type="NCBI Taxonomy" id="160502"/>
    <lineage>
        <taxon>Eukaryota</taxon>
        <taxon>Fungi</taxon>
        <taxon>Fungi incertae sedis</taxon>
        <taxon>Mucoromycota</taxon>
        <taxon>Glomeromycotina</taxon>
        <taxon>Glomeromycetes</taxon>
        <taxon>Diversisporales</taxon>
        <taxon>Gigasporaceae</taxon>
        <taxon>Racocetra</taxon>
    </lineage>
</organism>
<accession>A0ACA9QPH4</accession>
<proteinExistence type="predicted"/>
<evidence type="ECO:0000313" key="2">
    <source>
        <dbReference type="Proteomes" id="UP000789920"/>
    </source>
</evidence>
<keyword evidence="2" id="KW-1185">Reference proteome</keyword>
<comment type="caution">
    <text evidence="1">The sequence shown here is derived from an EMBL/GenBank/DDBJ whole genome shotgun (WGS) entry which is preliminary data.</text>
</comment>
<dbReference type="EMBL" id="CAJVQC010036475">
    <property type="protein sequence ID" value="CAG8761425.1"/>
    <property type="molecule type" value="Genomic_DNA"/>
</dbReference>
<dbReference type="Proteomes" id="UP000789920">
    <property type="component" value="Unassembled WGS sequence"/>
</dbReference>
<gene>
    <name evidence="1" type="ORF">RPERSI_LOCUS15272</name>
</gene>
<name>A0ACA9QPH4_9GLOM</name>
<reference evidence="1" key="1">
    <citation type="submission" date="2021-06" db="EMBL/GenBank/DDBJ databases">
        <authorList>
            <person name="Kallberg Y."/>
            <person name="Tangrot J."/>
            <person name="Rosling A."/>
        </authorList>
    </citation>
    <scope>NUCLEOTIDE SEQUENCE</scope>
    <source>
        <strain evidence="1">MA461A</strain>
    </source>
</reference>
<sequence>MSSSKSTLSDLESKLQVLKTTLNAVYSHADTMLEIRMKQGQRAQNRQSTTLAPSKEELEHLQNLRTQFNEICDELYMNLQISKEVLEREYGQQNS</sequence>
<evidence type="ECO:0000313" key="1">
    <source>
        <dbReference type="EMBL" id="CAG8761425.1"/>
    </source>
</evidence>
<protein>
    <submittedName>
        <fullName evidence="1">2638_t:CDS:1</fullName>
    </submittedName>
</protein>